<reference evidence="1" key="2">
    <citation type="submission" date="2021-09" db="EMBL/GenBank/DDBJ databases">
        <authorList>
            <person name="Jia N."/>
            <person name="Wang J."/>
            <person name="Shi W."/>
            <person name="Du L."/>
            <person name="Sun Y."/>
            <person name="Zhan W."/>
            <person name="Jiang J."/>
            <person name="Wang Q."/>
            <person name="Zhang B."/>
            <person name="Ji P."/>
            <person name="Sakyi L.B."/>
            <person name="Cui X."/>
            <person name="Yuan T."/>
            <person name="Jiang B."/>
            <person name="Yang W."/>
            <person name="Lam T.T.-Y."/>
            <person name="Chang Q."/>
            <person name="Ding S."/>
            <person name="Wang X."/>
            <person name="Zhu J."/>
            <person name="Ruan X."/>
            <person name="Zhao L."/>
            <person name="Wei J."/>
            <person name="Que T."/>
            <person name="Du C."/>
            <person name="Cheng J."/>
            <person name="Dai P."/>
            <person name="Han X."/>
            <person name="Huang E."/>
            <person name="Gao Y."/>
            <person name="Liu J."/>
            <person name="Shao H."/>
            <person name="Ye R."/>
            <person name="Li L."/>
            <person name="Wei W."/>
            <person name="Wang X."/>
            <person name="Wang C."/>
            <person name="Huo Q."/>
            <person name="Li W."/>
            <person name="Guo W."/>
            <person name="Chen H."/>
            <person name="Chen S."/>
            <person name="Zhou L."/>
            <person name="Zhou L."/>
            <person name="Ni X."/>
            <person name="Tian J."/>
            <person name="Zhou Y."/>
            <person name="Sheng Y."/>
            <person name="Liu T."/>
            <person name="Pan Y."/>
            <person name="Xia L."/>
            <person name="Li J."/>
            <person name="Zhao F."/>
            <person name="Cao W."/>
        </authorList>
    </citation>
    <scope>NUCLEOTIDE SEQUENCE</scope>
    <source>
        <strain evidence="1">Rsan-2018</strain>
        <tissue evidence="1">Larvae</tissue>
    </source>
</reference>
<evidence type="ECO:0000313" key="2">
    <source>
        <dbReference type="Proteomes" id="UP000821837"/>
    </source>
</evidence>
<evidence type="ECO:0000313" key="1">
    <source>
        <dbReference type="EMBL" id="KAH7951240.1"/>
    </source>
</evidence>
<dbReference type="AlphaFoldDB" id="A0A9D4PQP2"/>
<gene>
    <name evidence="1" type="ORF">HPB52_006989</name>
</gene>
<name>A0A9D4PQP2_RHISA</name>
<organism evidence="1 2">
    <name type="scientific">Rhipicephalus sanguineus</name>
    <name type="common">Brown dog tick</name>
    <name type="synonym">Ixodes sanguineus</name>
    <dbReference type="NCBI Taxonomy" id="34632"/>
    <lineage>
        <taxon>Eukaryota</taxon>
        <taxon>Metazoa</taxon>
        <taxon>Ecdysozoa</taxon>
        <taxon>Arthropoda</taxon>
        <taxon>Chelicerata</taxon>
        <taxon>Arachnida</taxon>
        <taxon>Acari</taxon>
        <taxon>Parasitiformes</taxon>
        <taxon>Ixodida</taxon>
        <taxon>Ixodoidea</taxon>
        <taxon>Ixodidae</taxon>
        <taxon>Rhipicephalinae</taxon>
        <taxon>Rhipicephalus</taxon>
        <taxon>Rhipicephalus</taxon>
    </lineage>
</organism>
<dbReference type="EMBL" id="JABSTV010001251">
    <property type="protein sequence ID" value="KAH7951240.1"/>
    <property type="molecule type" value="Genomic_DNA"/>
</dbReference>
<accession>A0A9D4PQP2</accession>
<proteinExistence type="predicted"/>
<dbReference type="Proteomes" id="UP000821837">
    <property type="component" value="Chromosome 5"/>
</dbReference>
<reference evidence="1" key="1">
    <citation type="journal article" date="2020" name="Cell">
        <title>Large-Scale Comparative Analyses of Tick Genomes Elucidate Their Genetic Diversity and Vector Capacities.</title>
        <authorList>
            <consortium name="Tick Genome and Microbiome Consortium (TIGMIC)"/>
            <person name="Jia N."/>
            <person name="Wang J."/>
            <person name="Shi W."/>
            <person name="Du L."/>
            <person name="Sun Y."/>
            <person name="Zhan W."/>
            <person name="Jiang J.F."/>
            <person name="Wang Q."/>
            <person name="Zhang B."/>
            <person name="Ji P."/>
            <person name="Bell-Sakyi L."/>
            <person name="Cui X.M."/>
            <person name="Yuan T.T."/>
            <person name="Jiang B.G."/>
            <person name="Yang W.F."/>
            <person name="Lam T.T."/>
            <person name="Chang Q.C."/>
            <person name="Ding S.J."/>
            <person name="Wang X.J."/>
            <person name="Zhu J.G."/>
            <person name="Ruan X.D."/>
            <person name="Zhao L."/>
            <person name="Wei J.T."/>
            <person name="Ye R.Z."/>
            <person name="Que T.C."/>
            <person name="Du C.H."/>
            <person name="Zhou Y.H."/>
            <person name="Cheng J.X."/>
            <person name="Dai P.F."/>
            <person name="Guo W.B."/>
            <person name="Han X.H."/>
            <person name="Huang E.J."/>
            <person name="Li L.F."/>
            <person name="Wei W."/>
            <person name="Gao Y.C."/>
            <person name="Liu J.Z."/>
            <person name="Shao H.Z."/>
            <person name="Wang X."/>
            <person name="Wang C.C."/>
            <person name="Yang T.C."/>
            <person name="Huo Q.B."/>
            <person name="Li W."/>
            <person name="Chen H.Y."/>
            <person name="Chen S.E."/>
            <person name="Zhou L.G."/>
            <person name="Ni X.B."/>
            <person name="Tian J.H."/>
            <person name="Sheng Y."/>
            <person name="Liu T."/>
            <person name="Pan Y.S."/>
            <person name="Xia L.Y."/>
            <person name="Li J."/>
            <person name="Zhao F."/>
            <person name="Cao W.C."/>
        </authorList>
    </citation>
    <scope>NUCLEOTIDE SEQUENCE</scope>
    <source>
        <strain evidence="1">Rsan-2018</strain>
    </source>
</reference>
<comment type="caution">
    <text evidence="1">The sequence shown here is derived from an EMBL/GenBank/DDBJ whole genome shotgun (WGS) entry which is preliminary data.</text>
</comment>
<keyword evidence="2" id="KW-1185">Reference proteome</keyword>
<protein>
    <submittedName>
        <fullName evidence="1">Uncharacterized protein</fullName>
    </submittedName>
</protein>
<sequence>MSTPEAGRVAARSHRQLFRELTVRSGDFDLRPTATAWWLKDVTLLVLVTSSALTWEGQRTEELVVGVMDVGFRGVASLVSTVLLASLVCPRPGLFRQCFWAHAVCLPGDVSLSAAFILIKAEEMFNSDYAEPKIRATSESSPGKGVVGPYVAGTRREDTDRHDDVARIHKSQSTAATDNNWSSRRRQSYGRLATPDVEPHATSWHRNESDGRYGVLTRELRVTEATTVDIGARCNSSSNIAAVPRIDSLIDEEMAEKNRLWKAATARHQLAVFTLADHIICIFARSYLLMRMRACLAALASDEVDEMNAVGAPLQDSSRRHCPTVS</sequence>